<evidence type="ECO:0008006" key="3">
    <source>
        <dbReference type="Google" id="ProtNLM"/>
    </source>
</evidence>
<evidence type="ECO:0000313" key="1">
    <source>
        <dbReference type="EMBL" id="QIJ71397.1"/>
    </source>
</evidence>
<dbReference type="Gene3D" id="1.20.1270.390">
    <property type="match status" value="1"/>
</dbReference>
<reference evidence="1 2" key="1">
    <citation type="submission" date="2020-02" db="EMBL/GenBank/DDBJ databases">
        <title>Genome analysis of Thermosulfuriphilus ammonigenes ST65T, an anaerobic thermophilic chemolithoautotrophic bacterium isolated from a deep-sea hydrothermal vent.</title>
        <authorList>
            <person name="Slobodkina G."/>
            <person name="Allioux M."/>
            <person name="Merkel A."/>
            <person name="Alain K."/>
            <person name="Jebbar M."/>
            <person name="Slobodkin A."/>
        </authorList>
    </citation>
    <scope>NUCLEOTIDE SEQUENCE [LARGE SCALE GENOMIC DNA]</scope>
    <source>
        <strain evidence="1 2">ST65</strain>
    </source>
</reference>
<organism evidence="1 2">
    <name type="scientific">Thermosulfuriphilus ammonigenes</name>
    <dbReference type="NCBI Taxonomy" id="1936021"/>
    <lineage>
        <taxon>Bacteria</taxon>
        <taxon>Pseudomonadati</taxon>
        <taxon>Thermodesulfobacteriota</taxon>
        <taxon>Thermodesulfobacteria</taxon>
        <taxon>Thermodesulfobacteriales</taxon>
        <taxon>Thermodesulfobacteriaceae</taxon>
        <taxon>Thermosulfuriphilus</taxon>
    </lineage>
</organism>
<dbReference type="Proteomes" id="UP000502179">
    <property type="component" value="Chromosome"/>
</dbReference>
<dbReference type="KEGG" id="tav:G4V39_03505"/>
<proteinExistence type="predicted"/>
<accession>A0A6G7PUY3</accession>
<dbReference type="EMBL" id="CP048877">
    <property type="protein sequence ID" value="QIJ71397.1"/>
    <property type="molecule type" value="Genomic_DNA"/>
</dbReference>
<name>A0A6G7PUY3_9BACT</name>
<sequence>MRSAGIVLSLILLLPLTTAFKVPEIPQVGPFKKKVPPSEALSAAQKSIVEAYVAGGARYSREAYEQAIYFFGRAKEFIARKDYSRARAYLNRAQKWARKARDEALNKRKELLASCLKEARQLRELLSRTDLPSRRHLELLLKITDLEAACQLEHFDEAQSLAETLADSLKQSS</sequence>
<dbReference type="AlphaFoldDB" id="A0A6G7PUY3"/>
<keyword evidence="2" id="KW-1185">Reference proteome</keyword>
<gene>
    <name evidence="1" type="ORF">G4V39_03505</name>
</gene>
<evidence type="ECO:0000313" key="2">
    <source>
        <dbReference type="Proteomes" id="UP000502179"/>
    </source>
</evidence>
<dbReference type="RefSeq" id="WP_166031618.1">
    <property type="nucleotide sequence ID" value="NZ_CP048877.1"/>
</dbReference>
<protein>
    <recommendedName>
        <fullName evidence="3">DUF4398 domain-containing protein</fullName>
    </recommendedName>
</protein>